<dbReference type="EMBL" id="CADCTQ010000046">
    <property type="protein sequence ID" value="CAA9222365.1"/>
    <property type="molecule type" value="Genomic_DNA"/>
</dbReference>
<organism evidence="1">
    <name type="scientific">uncultured Cytophagales bacterium</name>
    <dbReference type="NCBI Taxonomy" id="158755"/>
    <lineage>
        <taxon>Bacteria</taxon>
        <taxon>Pseudomonadati</taxon>
        <taxon>Bacteroidota</taxon>
        <taxon>Sphingobacteriia</taxon>
        <taxon>Sphingobacteriales</taxon>
        <taxon>environmental samples</taxon>
    </lineage>
</organism>
<evidence type="ECO:0000313" key="1">
    <source>
        <dbReference type="EMBL" id="CAA9222365.1"/>
    </source>
</evidence>
<gene>
    <name evidence="1" type="ORF">AVDCRST_MAG56-474</name>
</gene>
<protein>
    <submittedName>
        <fullName evidence="1">Uncharacterized protein</fullName>
    </submittedName>
</protein>
<sequence length="58" mass="6708">MYKNKHILTYLQYFLRAGNGKIIIWMNLRLLEVQSVKARTVRWQRTGATDAGAGEAVR</sequence>
<name>A0A6J4HHI1_9SPHI</name>
<accession>A0A6J4HHI1</accession>
<dbReference type="AlphaFoldDB" id="A0A6J4HHI1"/>
<proteinExistence type="predicted"/>
<reference evidence="1" key="1">
    <citation type="submission" date="2020-02" db="EMBL/GenBank/DDBJ databases">
        <authorList>
            <person name="Meier V. D."/>
        </authorList>
    </citation>
    <scope>NUCLEOTIDE SEQUENCE</scope>
    <source>
        <strain evidence="1">AVDCRST_MAG56</strain>
    </source>
</reference>